<reference evidence="2" key="1">
    <citation type="journal article" date="2014" name="Int. J. Syst. Evol. Microbiol.">
        <title>Complete genome sequence of Corynebacterium casei LMG S-19264T (=DSM 44701T), isolated from a smear-ripened cheese.</title>
        <authorList>
            <consortium name="US DOE Joint Genome Institute (JGI-PGF)"/>
            <person name="Walter F."/>
            <person name="Albersmeier A."/>
            <person name="Kalinowski J."/>
            <person name="Ruckert C."/>
        </authorList>
    </citation>
    <scope>NUCLEOTIDE SEQUENCE</scope>
    <source>
        <strain evidence="2">CGMCC 1.6333</strain>
    </source>
</reference>
<proteinExistence type="predicted"/>
<comment type="caution">
    <text evidence="2">The sequence shown here is derived from an EMBL/GenBank/DDBJ whole genome shotgun (WGS) entry which is preliminary data.</text>
</comment>
<sequence length="76" mass="8837">MCNVSVNDLDEGLNKQKEHVNTENDTDYNKFEVELVQPYRGDTISVIYQGNRQCIRFLLADSSETSHAYLCEQSYR</sequence>
<accession>A0A917TW92</accession>
<dbReference type="AlphaFoldDB" id="A0A917TW92"/>
<organism evidence="2 3">
    <name type="scientific">Paraliobacillus quinghaiensis</name>
    <dbReference type="NCBI Taxonomy" id="470815"/>
    <lineage>
        <taxon>Bacteria</taxon>
        <taxon>Bacillati</taxon>
        <taxon>Bacillota</taxon>
        <taxon>Bacilli</taxon>
        <taxon>Bacillales</taxon>
        <taxon>Bacillaceae</taxon>
        <taxon>Paraliobacillus</taxon>
    </lineage>
</organism>
<keyword evidence="3" id="KW-1185">Reference proteome</keyword>
<protein>
    <submittedName>
        <fullName evidence="2">Uncharacterized protein</fullName>
    </submittedName>
</protein>
<name>A0A917TW92_9BACI</name>
<feature type="region of interest" description="Disordered" evidence="1">
    <location>
        <begin position="1"/>
        <end position="21"/>
    </location>
</feature>
<reference evidence="2" key="2">
    <citation type="submission" date="2020-09" db="EMBL/GenBank/DDBJ databases">
        <authorList>
            <person name="Sun Q."/>
            <person name="Zhou Y."/>
        </authorList>
    </citation>
    <scope>NUCLEOTIDE SEQUENCE</scope>
    <source>
        <strain evidence="2">CGMCC 1.6333</strain>
    </source>
</reference>
<evidence type="ECO:0000313" key="3">
    <source>
        <dbReference type="Proteomes" id="UP000618460"/>
    </source>
</evidence>
<evidence type="ECO:0000313" key="2">
    <source>
        <dbReference type="EMBL" id="GGM39157.1"/>
    </source>
</evidence>
<dbReference type="EMBL" id="BMLG01000019">
    <property type="protein sequence ID" value="GGM39157.1"/>
    <property type="molecule type" value="Genomic_DNA"/>
</dbReference>
<evidence type="ECO:0000256" key="1">
    <source>
        <dbReference type="SAM" id="MobiDB-lite"/>
    </source>
</evidence>
<gene>
    <name evidence="2" type="ORF">GCM10011351_26650</name>
</gene>
<feature type="compositionally biased region" description="Basic and acidic residues" evidence="1">
    <location>
        <begin position="12"/>
        <end position="21"/>
    </location>
</feature>
<dbReference type="Proteomes" id="UP000618460">
    <property type="component" value="Unassembled WGS sequence"/>
</dbReference>